<dbReference type="PROSITE" id="PS51071">
    <property type="entry name" value="HTH_RPIR"/>
    <property type="match status" value="1"/>
</dbReference>
<keyword evidence="1" id="KW-0805">Transcription regulation</keyword>
<feature type="domain" description="HTH rpiR-type" evidence="5">
    <location>
        <begin position="25"/>
        <end position="101"/>
    </location>
</feature>
<dbReference type="PANTHER" id="PTHR30514">
    <property type="entry name" value="GLUCOKINASE"/>
    <property type="match status" value="1"/>
</dbReference>
<evidence type="ECO:0000259" key="5">
    <source>
        <dbReference type="PROSITE" id="PS51071"/>
    </source>
</evidence>
<dbReference type="InterPro" id="IPR009057">
    <property type="entry name" value="Homeodomain-like_sf"/>
</dbReference>
<dbReference type="RefSeq" id="WP_317015238.1">
    <property type="nucleotide sequence ID" value="NZ_CP136511.1"/>
</dbReference>
<dbReference type="Pfam" id="PF01418">
    <property type="entry name" value="HTH_6"/>
    <property type="match status" value="1"/>
</dbReference>
<reference evidence="7 8" key="1">
    <citation type="submission" date="2023-10" db="EMBL/GenBank/DDBJ databases">
        <title>Surface-active antibiotics is a multifunctional adaptation for post-fire microbes.</title>
        <authorList>
            <person name="Liu M.D."/>
            <person name="Du Y."/>
            <person name="Koupaei S.K."/>
            <person name="Kim N.R."/>
            <person name="Zhang W."/>
            <person name="Traxler M.F."/>
        </authorList>
    </citation>
    <scope>NUCLEOTIDE SEQUENCE [LARGE SCALE GENOMIC DNA]</scope>
    <source>
        <strain evidence="7 8">F3</strain>
    </source>
</reference>
<dbReference type="Proteomes" id="UP001302652">
    <property type="component" value="Chromosome 3"/>
</dbReference>
<evidence type="ECO:0000256" key="2">
    <source>
        <dbReference type="ARBA" id="ARBA00023125"/>
    </source>
</evidence>
<dbReference type="InterPro" id="IPR036388">
    <property type="entry name" value="WH-like_DNA-bd_sf"/>
</dbReference>
<proteinExistence type="predicted"/>
<dbReference type="CDD" id="cd05013">
    <property type="entry name" value="SIS_RpiR"/>
    <property type="match status" value="1"/>
</dbReference>
<dbReference type="Gene3D" id="3.40.50.10490">
    <property type="entry name" value="Glucose-6-phosphate isomerase like protein, domain 1"/>
    <property type="match status" value="1"/>
</dbReference>
<keyword evidence="4" id="KW-0804">Transcription</keyword>
<accession>A0ABZ0E9I1</accession>
<dbReference type="InterPro" id="IPR000281">
    <property type="entry name" value="HTH_RpiR"/>
</dbReference>
<dbReference type="InterPro" id="IPR001347">
    <property type="entry name" value="SIS_dom"/>
</dbReference>
<dbReference type="Pfam" id="PF01380">
    <property type="entry name" value="SIS"/>
    <property type="match status" value="1"/>
</dbReference>
<evidence type="ECO:0000256" key="3">
    <source>
        <dbReference type="ARBA" id="ARBA00023152"/>
    </source>
</evidence>
<evidence type="ECO:0000313" key="8">
    <source>
        <dbReference type="Proteomes" id="UP001302652"/>
    </source>
</evidence>
<dbReference type="InterPro" id="IPR035472">
    <property type="entry name" value="RpiR-like_SIS"/>
</dbReference>
<dbReference type="InterPro" id="IPR046348">
    <property type="entry name" value="SIS_dom_sf"/>
</dbReference>
<keyword evidence="3" id="KW-0324">Glycolysis</keyword>
<dbReference type="PANTHER" id="PTHR30514:SF1">
    <property type="entry name" value="HTH-TYPE TRANSCRIPTIONAL REGULATOR HEXR-RELATED"/>
    <property type="match status" value="1"/>
</dbReference>
<evidence type="ECO:0000256" key="1">
    <source>
        <dbReference type="ARBA" id="ARBA00023015"/>
    </source>
</evidence>
<dbReference type="InterPro" id="IPR047640">
    <property type="entry name" value="RpiR-like"/>
</dbReference>
<gene>
    <name evidence="7" type="ORF">RW095_06520</name>
</gene>
<dbReference type="SUPFAM" id="SSF46689">
    <property type="entry name" value="Homeodomain-like"/>
    <property type="match status" value="1"/>
</dbReference>
<keyword evidence="2" id="KW-0238">DNA-binding</keyword>
<protein>
    <submittedName>
        <fullName evidence="7">MurR/RpiR family transcriptional regulator</fullName>
    </submittedName>
</protein>
<dbReference type="Gene3D" id="1.10.10.10">
    <property type="entry name" value="Winged helix-like DNA-binding domain superfamily/Winged helix DNA-binding domain"/>
    <property type="match status" value="1"/>
</dbReference>
<name>A0ABZ0E9I1_9BURK</name>
<dbReference type="PROSITE" id="PS51464">
    <property type="entry name" value="SIS"/>
    <property type="match status" value="1"/>
</dbReference>
<feature type="domain" description="SIS" evidence="6">
    <location>
        <begin position="145"/>
        <end position="285"/>
    </location>
</feature>
<organism evidence="7 8">
    <name type="scientific">Paraburkholderia kirstenboschensis</name>
    <dbReference type="NCBI Taxonomy" id="1245436"/>
    <lineage>
        <taxon>Bacteria</taxon>
        <taxon>Pseudomonadati</taxon>
        <taxon>Pseudomonadota</taxon>
        <taxon>Betaproteobacteria</taxon>
        <taxon>Burkholderiales</taxon>
        <taxon>Burkholderiaceae</taxon>
        <taxon>Paraburkholderia</taxon>
    </lineage>
</organism>
<sequence length="303" mass="32564">MKPAKKGAPSAGAAAGAPAQPNSLSAILSRIEQLYPTFGATGQRIASFIRQHAQEVVHMSVSDVAERVGASEGSVVGLCKAIGATGFQQLKIVLAQEIVRPVQLIHEDLEPSDNAAAVISKIFSSNVQALHETQSTLDVGQLQRAVEVMRNARRIEIYGVGSAASIAEDAHYRMLRIGLDVRAVIDPHIQVISASLCDPTVATLTISHSGSTHETVMATRLAKEAGARTICLTNFGRSPIQAFADIVLFTMARETKFRTEAMTSRLAQLAIIDVLIACLALSDYEKSAETIRRTFDVLSLKRY</sequence>
<keyword evidence="8" id="KW-1185">Reference proteome</keyword>
<evidence type="ECO:0000259" key="6">
    <source>
        <dbReference type="PROSITE" id="PS51464"/>
    </source>
</evidence>
<evidence type="ECO:0000313" key="7">
    <source>
        <dbReference type="EMBL" id="WOD13635.1"/>
    </source>
</evidence>
<evidence type="ECO:0000256" key="4">
    <source>
        <dbReference type="ARBA" id="ARBA00023163"/>
    </source>
</evidence>
<dbReference type="SUPFAM" id="SSF53697">
    <property type="entry name" value="SIS domain"/>
    <property type="match status" value="1"/>
</dbReference>
<dbReference type="EMBL" id="CP136511">
    <property type="protein sequence ID" value="WOD13635.1"/>
    <property type="molecule type" value="Genomic_DNA"/>
</dbReference>